<proteinExistence type="inferred from homology"/>
<dbReference type="Gene3D" id="3.10.450.50">
    <property type="match status" value="1"/>
</dbReference>
<dbReference type="Proteomes" id="UP000428803">
    <property type="component" value="Chromosome"/>
</dbReference>
<keyword evidence="5" id="KW-1185">Reference proteome</keyword>
<feature type="domain" description="SnoaL-like" evidence="3">
    <location>
        <begin position="6"/>
        <end position="140"/>
    </location>
</feature>
<evidence type="ECO:0000313" key="5">
    <source>
        <dbReference type="Proteomes" id="UP000428803"/>
    </source>
</evidence>
<dbReference type="InterPro" id="IPR032710">
    <property type="entry name" value="NTF2-like_dom_sf"/>
</dbReference>
<dbReference type="KEGG" id="slaa:EUU25_00835"/>
<evidence type="ECO:0000256" key="2">
    <source>
        <dbReference type="ARBA" id="ARBA00023002"/>
    </source>
</evidence>
<dbReference type="OrthoDB" id="5517499at2"/>
<accession>A0A6I6L530</accession>
<dbReference type="SUPFAM" id="SSF54427">
    <property type="entry name" value="NTF2-like"/>
    <property type="match status" value="1"/>
</dbReference>
<gene>
    <name evidence="4" type="ORF">EUU25_00835</name>
</gene>
<dbReference type="GO" id="GO:0016491">
    <property type="term" value="F:oxidoreductase activity"/>
    <property type="evidence" value="ECO:0007669"/>
    <property type="project" value="UniProtKB-KW"/>
</dbReference>
<dbReference type="InterPro" id="IPR000391">
    <property type="entry name" value="Rng_hydr_dOase-bsu"/>
</dbReference>
<dbReference type="CDD" id="cd00667">
    <property type="entry name" value="ring_hydroxylating_dioxygenases_beta"/>
    <property type="match status" value="1"/>
</dbReference>
<evidence type="ECO:0000259" key="3">
    <source>
        <dbReference type="Pfam" id="PF13577"/>
    </source>
</evidence>
<organism evidence="4 5">
    <name type="scientific">Sphingorhabdus lacus</name>
    <dbReference type="NCBI Taxonomy" id="392610"/>
    <lineage>
        <taxon>Bacteria</taxon>
        <taxon>Pseudomonadati</taxon>
        <taxon>Pseudomonadota</taxon>
        <taxon>Alphaproteobacteria</taxon>
        <taxon>Sphingomonadales</taxon>
        <taxon>Sphingomonadaceae</taxon>
        <taxon>Sphingorhabdus</taxon>
    </lineage>
</organism>
<evidence type="ECO:0000256" key="1">
    <source>
        <dbReference type="ARBA" id="ARBA00009570"/>
    </source>
</evidence>
<protein>
    <submittedName>
        <fullName evidence="4">Salicylate hydroxylase</fullName>
    </submittedName>
</protein>
<dbReference type="RefSeq" id="WP_158897590.1">
    <property type="nucleotide sequence ID" value="NZ_CP035733.1"/>
</dbReference>
<name>A0A6I6L530_9SPHN</name>
<reference evidence="5" key="1">
    <citation type="submission" date="2019-01" db="EMBL/GenBank/DDBJ databases">
        <title>Sphingorhabdus lacus sp.nov., isolated from an oligotrophic freshwater lake.</title>
        <authorList>
            <person name="Park M."/>
        </authorList>
    </citation>
    <scope>NUCLEOTIDE SEQUENCE [LARGE SCALE GENOMIC DNA]</scope>
    <source>
        <strain evidence="5">IMCC1753</strain>
    </source>
</reference>
<comment type="similarity">
    <text evidence="1">Belongs to the bacterial ring-hydroxylating dioxygenase beta subunit family.</text>
</comment>
<sequence length="158" mass="18354">MKLDAELRFAVADLYATYAACIDDGRFEEWPELFTDDAWYRIVARENYDRDLPLSVVSLKGKPMMRDRVYGISSTIFHAPYYQRHIISTPLLFVSEEAVVHATANYAVFRTKRDMDADIYNIGQYLDEIVSTEGGLRFRKKFCVYDNDIIPNSLIYPV</sequence>
<dbReference type="Pfam" id="PF13577">
    <property type="entry name" value="SnoaL_4"/>
    <property type="match status" value="1"/>
</dbReference>
<keyword evidence="2" id="KW-0560">Oxidoreductase</keyword>
<dbReference type="EMBL" id="CP035733">
    <property type="protein sequence ID" value="QGY79291.1"/>
    <property type="molecule type" value="Genomic_DNA"/>
</dbReference>
<dbReference type="InterPro" id="IPR037401">
    <property type="entry name" value="SnoaL-like"/>
</dbReference>
<evidence type="ECO:0000313" key="4">
    <source>
        <dbReference type="EMBL" id="QGY79291.1"/>
    </source>
</evidence>
<dbReference type="AlphaFoldDB" id="A0A6I6L530"/>